<reference evidence="2 3" key="1">
    <citation type="journal article" date="2006" name="Science">
        <title>Phytophthora genome sequences uncover evolutionary origins and mechanisms of pathogenesis.</title>
        <authorList>
            <person name="Tyler B.M."/>
            <person name="Tripathy S."/>
            <person name="Zhang X."/>
            <person name="Dehal P."/>
            <person name="Jiang R.H."/>
            <person name="Aerts A."/>
            <person name="Arredondo F.D."/>
            <person name="Baxter L."/>
            <person name="Bensasson D."/>
            <person name="Beynon J.L."/>
            <person name="Chapman J."/>
            <person name="Damasceno C.M."/>
            <person name="Dorrance A.E."/>
            <person name="Dou D."/>
            <person name="Dickerman A.W."/>
            <person name="Dubchak I.L."/>
            <person name="Garbelotto M."/>
            <person name="Gijzen M."/>
            <person name="Gordon S.G."/>
            <person name="Govers F."/>
            <person name="Grunwald N.J."/>
            <person name="Huang W."/>
            <person name="Ivors K.L."/>
            <person name="Jones R.W."/>
            <person name="Kamoun S."/>
            <person name="Krampis K."/>
            <person name="Lamour K.H."/>
            <person name="Lee M.K."/>
            <person name="McDonald W.H."/>
            <person name="Medina M."/>
            <person name="Meijer H.J."/>
            <person name="Nordberg E.K."/>
            <person name="Maclean D.J."/>
            <person name="Ospina-Giraldo M.D."/>
            <person name="Morris P.F."/>
            <person name="Phuntumart V."/>
            <person name="Putnam N.H."/>
            <person name="Rash S."/>
            <person name="Rose J.K."/>
            <person name="Sakihama Y."/>
            <person name="Salamov A.A."/>
            <person name="Savidor A."/>
            <person name="Scheuring C.F."/>
            <person name="Smith B.M."/>
            <person name="Sobral B.W."/>
            <person name="Terry A."/>
            <person name="Torto-Alalibo T.A."/>
            <person name="Win J."/>
            <person name="Xu Z."/>
            <person name="Zhang H."/>
            <person name="Grigoriev I.V."/>
            <person name="Rokhsar D.S."/>
            <person name="Boore J.L."/>
        </authorList>
    </citation>
    <scope>NUCLEOTIDE SEQUENCE [LARGE SCALE GENOMIC DNA]</scope>
    <source>
        <strain evidence="2 3">P6497</strain>
    </source>
</reference>
<evidence type="ECO:0000313" key="3">
    <source>
        <dbReference type="Proteomes" id="UP000002640"/>
    </source>
</evidence>
<proteinExistence type="predicted"/>
<feature type="transmembrane region" description="Helical" evidence="1">
    <location>
        <begin position="112"/>
        <end position="134"/>
    </location>
</feature>
<accession>G5A750</accession>
<dbReference type="KEGG" id="psoj:PHYSODRAFT_288711"/>
<sequence length="140" mass="14950">MFAITCEGLADVPSGNQVVGSAIALDNNDGLTERKLRSSATTTPVEDGPDDEERAAFSIKEGFSKLNNIFKKNPDVTKTLQKAESTKLTAKEVAAVRSAIAKSPDKMSRKELLQLLGVLVGVFVVFPAVAVPIVHKLTEP</sequence>
<keyword evidence="1" id="KW-1133">Transmembrane helix</keyword>
<dbReference type="Proteomes" id="UP000002640">
    <property type="component" value="Unassembled WGS sequence"/>
</dbReference>
<keyword evidence="1" id="KW-0812">Transmembrane</keyword>
<keyword evidence="3" id="KW-1185">Reference proteome</keyword>
<dbReference type="AlphaFoldDB" id="G5A750"/>
<protein>
    <submittedName>
        <fullName evidence="2">Uncharacterized protein</fullName>
    </submittedName>
</protein>
<organism evidence="2 3">
    <name type="scientific">Phytophthora sojae (strain P6497)</name>
    <name type="common">Soybean stem and root rot agent</name>
    <name type="synonym">Phytophthora megasperma f. sp. glycines</name>
    <dbReference type="NCBI Taxonomy" id="1094619"/>
    <lineage>
        <taxon>Eukaryota</taxon>
        <taxon>Sar</taxon>
        <taxon>Stramenopiles</taxon>
        <taxon>Oomycota</taxon>
        <taxon>Peronosporomycetes</taxon>
        <taxon>Peronosporales</taxon>
        <taxon>Peronosporaceae</taxon>
        <taxon>Phytophthora</taxon>
    </lineage>
</organism>
<dbReference type="RefSeq" id="XP_009535788.1">
    <property type="nucleotide sequence ID" value="XM_009537493.1"/>
</dbReference>
<dbReference type="InParanoid" id="G5A750"/>
<evidence type="ECO:0000256" key="1">
    <source>
        <dbReference type="SAM" id="Phobius"/>
    </source>
</evidence>
<dbReference type="EMBL" id="JH159160">
    <property type="protein sequence ID" value="EGZ09155.1"/>
    <property type="molecule type" value="Genomic_DNA"/>
</dbReference>
<dbReference type="GeneID" id="20640678"/>
<evidence type="ECO:0000313" key="2">
    <source>
        <dbReference type="EMBL" id="EGZ09155.1"/>
    </source>
</evidence>
<gene>
    <name evidence="2" type="ORF">PHYSODRAFT_288711</name>
</gene>
<keyword evidence="1" id="KW-0472">Membrane</keyword>
<dbReference type="SMR" id="G5A750"/>
<name>G5A750_PHYSP</name>